<evidence type="ECO:0000256" key="7">
    <source>
        <dbReference type="ARBA" id="ARBA00023295"/>
    </source>
</evidence>
<dbReference type="EC" id="3.2.1.55" evidence="4"/>
<evidence type="ECO:0000259" key="9">
    <source>
        <dbReference type="SMART" id="SM00813"/>
    </source>
</evidence>
<comment type="subunit">
    <text evidence="3">Homohexamer; trimer of dimers.</text>
</comment>
<dbReference type="PANTHER" id="PTHR43576:SF2">
    <property type="entry name" value="INTRACELLULAR EXO-ALPHA-L-ARABINOFURANOSIDASE 2"/>
    <property type="match status" value="1"/>
</dbReference>
<keyword evidence="5" id="KW-0378">Hydrolase</keyword>
<dbReference type="AlphaFoldDB" id="A0AAF0CMF4"/>
<evidence type="ECO:0000256" key="3">
    <source>
        <dbReference type="ARBA" id="ARBA00011165"/>
    </source>
</evidence>
<keyword evidence="6" id="KW-0119">Carbohydrate metabolism</keyword>
<dbReference type="InterPro" id="IPR017853">
    <property type="entry name" value="GH"/>
</dbReference>
<evidence type="ECO:0000256" key="8">
    <source>
        <dbReference type="SAM" id="SignalP"/>
    </source>
</evidence>
<dbReference type="SUPFAM" id="SSF51445">
    <property type="entry name" value="(Trans)glycosidases"/>
    <property type="match status" value="1"/>
</dbReference>
<keyword evidence="7" id="KW-0326">Glycosidase</keyword>
<dbReference type="RefSeq" id="WP_330930089.1">
    <property type="nucleotide sequence ID" value="NZ_CP119075.1"/>
</dbReference>
<feature type="domain" description="Alpha-L-arabinofuranosidase C-terminal" evidence="9">
    <location>
        <begin position="473"/>
        <end position="648"/>
    </location>
</feature>
<dbReference type="InterPro" id="IPR013780">
    <property type="entry name" value="Glyco_hydro_b"/>
</dbReference>
<feature type="signal peptide" evidence="8">
    <location>
        <begin position="1"/>
        <end position="20"/>
    </location>
</feature>
<dbReference type="Pfam" id="PF06964">
    <property type="entry name" value="Alpha-L-AF_C"/>
    <property type="match status" value="1"/>
</dbReference>
<evidence type="ECO:0000256" key="5">
    <source>
        <dbReference type="ARBA" id="ARBA00022801"/>
    </source>
</evidence>
<evidence type="ECO:0000256" key="4">
    <source>
        <dbReference type="ARBA" id="ARBA00012670"/>
    </source>
</evidence>
<evidence type="ECO:0000256" key="6">
    <source>
        <dbReference type="ARBA" id="ARBA00023277"/>
    </source>
</evidence>
<dbReference type="Gene3D" id="3.20.20.80">
    <property type="entry name" value="Glycosidases"/>
    <property type="match status" value="1"/>
</dbReference>
<comment type="catalytic activity">
    <reaction evidence="1">
        <text>Hydrolysis of terminal non-reducing alpha-L-arabinofuranoside residues in alpha-L-arabinosides.</text>
        <dbReference type="EC" id="3.2.1.55"/>
    </reaction>
</comment>
<dbReference type="Pfam" id="PF22848">
    <property type="entry name" value="ASD1_dom"/>
    <property type="match status" value="1"/>
</dbReference>
<keyword evidence="8" id="KW-0732">Signal</keyword>
<comment type="similarity">
    <text evidence="2">Belongs to the glycosyl hydrolase 51 family.</text>
</comment>
<dbReference type="KEGG" id="slom:PXH66_17000"/>
<protein>
    <recommendedName>
        <fullName evidence="4">non-reducing end alpha-L-arabinofuranosidase</fullName>
        <ecNumber evidence="4">3.2.1.55</ecNumber>
    </recommendedName>
</protein>
<dbReference type="GO" id="GO:0000272">
    <property type="term" value="P:polysaccharide catabolic process"/>
    <property type="evidence" value="ECO:0007669"/>
    <property type="project" value="TreeGrafter"/>
</dbReference>
<name>A0AAF0CMF4_9BACT</name>
<dbReference type="GO" id="GO:0046556">
    <property type="term" value="F:alpha-L-arabinofuranosidase activity"/>
    <property type="evidence" value="ECO:0007669"/>
    <property type="project" value="UniProtKB-EC"/>
</dbReference>
<evidence type="ECO:0000256" key="2">
    <source>
        <dbReference type="ARBA" id="ARBA00007186"/>
    </source>
</evidence>
<organism evidence="10 11">
    <name type="scientific">Synoicihabitans lomoniglobus</name>
    <dbReference type="NCBI Taxonomy" id="2909285"/>
    <lineage>
        <taxon>Bacteria</taxon>
        <taxon>Pseudomonadati</taxon>
        <taxon>Verrucomicrobiota</taxon>
        <taxon>Opitutia</taxon>
        <taxon>Opitutales</taxon>
        <taxon>Opitutaceae</taxon>
        <taxon>Synoicihabitans</taxon>
    </lineage>
</organism>
<dbReference type="InterPro" id="IPR010720">
    <property type="entry name" value="Alpha-L-AF_C"/>
</dbReference>
<dbReference type="GO" id="GO:0046373">
    <property type="term" value="P:L-arabinose metabolic process"/>
    <property type="evidence" value="ECO:0007669"/>
    <property type="project" value="InterPro"/>
</dbReference>
<proteinExistence type="inferred from homology"/>
<gene>
    <name evidence="10" type="ORF">PXH66_17000</name>
</gene>
<evidence type="ECO:0000313" key="10">
    <source>
        <dbReference type="EMBL" id="WED64038.1"/>
    </source>
</evidence>
<sequence>MKKLIPLLGALCALTSPLFAQPTVKIDLSATAKDDINPYIYGQFIEHMGRCIYGGIWAEMLEDRKFYFPVTADYSPYRDLTDTAFPVVGASPWEIVGDPAGVTMITENSFVGQHTPRIAEGHGIRQHDLALRAGEDYPGYVWIKPLGDSPATVTVSLSWEGGSAQHTLVVPANGGFIKRDFRFNAPVATEHATLSFVADSGDIMLGTASIMPGDNINGMRADTIALLKDLNGTIYRWPGGNFASGYDWRDGIGDRDRRPPRKNPAWTGVEHNDFGTDEFIAFCREIGTEPSIAANTGFGDAYSAAQWVEYCNGSADTTAGAWRAQNATPVPYDVKYWCVGNEMFGTWQLGFMQISQYVLKHNQVAAAMWAKDPTLQLVSVGELDGINKDNDPEQVRVGKTWSHRMLESSGDYMTQISEHFYSGRTPWTESGEVDLISHVGQIKAAIKAKADGHRELQAKVPELKGKIIPISMDEWNYWHREYEYGELGCVYHMDDALGIAAGLHEYYRQTDIIHLAFYAQTVNVIGAIKTSKTAAEMETTGLVLQLYREHFGTQPITIDPAEVPESLDLSAALSADGRTLTVSIVNPTTKAVSVPLNITRATSGSATRYVIADPDRHAHNTPGQPRVVDIVATTDIDVSQPLEVPAVGLALFTIPLR</sequence>
<evidence type="ECO:0000256" key="1">
    <source>
        <dbReference type="ARBA" id="ARBA00001462"/>
    </source>
</evidence>
<dbReference type="InterPro" id="IPR055235">
    <property type="entry name" value="ASD1_cat"/>
</dbReference>
<dbReference type="Gene3D" id="2.60.40.1180">
    <property type="entry name" value="Golgi alpha-mannosidase II"/>
    <property type="match status" value="1"/>
</dbReference>
<keyword evidence="11" id="KW-1185">Reference proteome</keyword>
<reference evidence="10" key="1">
    <citation type="submission" date="2023-03" db="EMBL/GenBank/DDBJ databases">
        <title>Lomoglobus Profundus gen. nov., sp. nov., a novel member of the phylum Verrucomicrobia, isolated from deep-marine sediment of South China Sea.</title>
        <authorList>
            <person name="Ahmad T."/>
            <person name="Ishaq S.E."/>
            <person name="Wang F."/>
        </authorList>
    </citation>
    <scope>NUCLEOTIDE SEQUENCE</scope>
    <source>
        <strain evidence="10">LMO-M01</strain>
    </source>
</reference>
<dbReference type="SUPFAM" id="SSF51011">
    <property type="entry name" value="Glycosyl hydrolase domain"/>
    <property type="match status" value="1"/>
</dbReference>
<dbReference type="PANTHER" id="PTHR43576">
    <property type="entry name" value="ALPHA-L-ARABINOFURANOSIDASE C-RELATED"/>
    <property type="match status" value="1"/>
</dbReference>
<feature type="chain" id="PRO_5042117923" description="non-reducing end alpha-L-arabinofuranosidase" evidence="8">
    <location>
        <begin position="21"/>
        <end position="657"/>
    </location>
</feature>
<accession>A0AAF0CMF4</accession>
<evidence type="ECO:0000313" key="11">
    <source>
        <dbReference type="Proteomes" id="UP001218638"/>
    </source>
</evidence>
<dbReference type="EMBL" id="CP119075">
    <property type="protein sequence ID" value="WED64038.1"/>
    <property type="molecule type" value="Genomic_DNA"/>
</dbReference>
<dbReference type="SMART" id="SM00813">
    <property type="entry name" value="Alpha-L-AF_C"/>
    <property type="match status" value="1"/>
</dbReference>
<dbReference type="Proteomes" id="UP001218638">
    <property type="component" value="Chromosome"/>
</dbReference>